<sequence>MRRHPQRHLYVICLALLLCVGSVYGERRGWERPHVLSRVDVTHLQDGRGYVDLVDGTDADKRYVYLFDVEDSTAVSLECQGDAGTSSVQVYTSDCDCDGSVDTLVAEDGPGRVVLVPEPIDVSPSTNQCAKMVVDNGAGAVNVQCTYLAHTPNQAVYVDEGGEQVIDLTLYMFSEIDQIFTFLPTPGTGSDVNAINIDCDGEVVLFMGGCTGASAAYSHLHTLHSASSDFAFAFSEDMDVSDDRCLNIRVSTHAKVWNGQIASRSLQCNVEMYHRTSGWWYVLIIGVLIGLCALASHVIKVKWPCAHKENQYSLF</sequence>
<keyword evidence="2" id="KW-0732">Signal</keyword>
<keyword evidence="1" id="KW-0812">Transmembrane</keyword>
<keyword evidence="1" id="KW-1133">Transmembrane helix</keyword>
<feature type="transmembrane region" description="Helical" evidence="1">
    <location>
        <begin position="278"/>
        <end position="299"/>
    </location>
</feature>
<feature type="chain" id="PRO_5039950191" evidence="2">
    <location>
        <begin position="26"/>
        <end position="315"/>
    </location>
</feature>
<gene>
    <name evidence="3" type="ORF">KIPB_009018</name>
</gene>
<keyword evidence="4" id="KW-1185">Reference proteome</keyword>
<keyword evidence="1" id="KW-0472">Membrane</keyword>
<name>A0A9K3D3C4_9EUKA</name>
<evidence type="ECO:0000313" key="4">
    <source>
        <dbReference type="Proteomes" id="UP000265618"/>
    </source>
</evidence>
<protein>
    <submittedName>
        <fullName evidence="3">Uncharacterized protein</fullName>
    </submittedName>
</protein>
<dbReference type="Proteomes" id="UP000265618">
    <property type="component" value="Unassembled WGS sequence"/>
</dbReference>
<dbReference type="EMBL" id="BDIP01002942">
    <property type="protein sequence ID" value="GIQ87053.1"/>
    <property type="molecule type" value="Genomic_DNA"/>
</dbReference>
<organism evidence="3 4">
    <name type="scientific">Kipferlia bialata</name>
    <dbReference type="NCBI Taxonomy" id="797122"/>
    <lineage>
        <taxon>Eukaryota</taxon>
        <taxon>Metamonada</taxon>
        <taxon>Carpediemonas-like organisms</taxon>
        <taxon>Kipferlia</taxon>
    </lineage>
</organism>
<reference evidence="3 4" key="1">
    <citation type="journal article" date="2018" name="PLoS ONE">
        <title>The draft genome of Kipferlia bialata reveals reductive genome evolution in fornicate parasites.</title>
        <authorList>
            <person name="Tanifuji G."/>
            <person name="Takabayashi S."/>
            <person name="Kume K."/>
            <person name="Takagi M."/>
            <person name="Nakayama T."/>
            <person name="Kamikawa R."/>
            <person name="Inagaki Y."/>
            <person name="Hashimoto T."/>
        </authorList>
    </citation>
    <scope>NUCLEOTIDE SEQUENCE [LARGE SCALE GENOMIC DNA]</scope>
    <source>
        <strain evidence="3">NY0173</strain>
    </source>
</reference>
<dbReference type="AlphaFoldDB" id="A0A9K3D3C4"/>
<evidence type="ECO:0000256" key="1">
    <source>
        <dbReference type="SAM" id="Phobius"/>
    </source>
</evidence>
<feature type="signal peptide" evidence="2">
    <location>
        <begin position="1"/>
        <end position="25"/>
    </location>
</feature>
<comment type="caution">
    <text evidence="3">The sequence shown here is derived from an EMBL/GenBank/DDBJ whole genome shotgun (WGS) entry which is preliminary data.</text>
</comment>
<evidence type="ECO:0000313" key="3">
    <source>
        <dbReference type="EMBL" id="GIQ87053.1"/>
    </source>
</evidence>
<evidence type="ECO:0000256" key="2">
    <source>
        <dbReference type="SAM" id="SignalP"/>
    </source>
</evidence>
<accession>A0A9K3D3C4</accession>
<proteinExistence type="predicted"/>